<comment type="caution">
    <text evidence="3">The sequence shown here is derived from an EMBL/GenBank/DDBJ whole genome shotgun (WGS) entry which is preliminary data.</text>
</comment>
<evidence type="ECO:0000313" key="4">
    <source>
        <dbReference type="Proteomes" id="UP000605846"/>
    </source>
</evidence>
<dbReference type="Gene3D" id="3.30.710.10">
    <property type="entry name" value="Potassium Channel Kv1.1, Chain A"/>
    <property type="match status" value="1"/>
</dbReference>
<gene>
    <name evidence="3" type="ORF">EC973_007927</name>
</gene>
<dbReference type="AlphaFoldDB" id="A0A8H7BTH9"/>
<evidence type="ECO:0000256" key="1">
    <source>
        <dbReference type="SAM" id="MobiDB-lite"/>
    </source>
</evidence>
<dbReference type="OrthoDB" id="6359943at2759"/>
<dbReference type="InterPro" id="IPR011333">
    <property type="entry name" value="SKP1/BTB/POZ_sf"/>
</dbReference>
<feature type="region of interest" description="Disordered" evidence="1">
    <location>
        <begin position="295"/>
        <end position="376"/>
    </location>
</feature>
<evidence type="ECO:0000313" key="3">
    <source>
        <dbReference type="EMBL" id="KAF7727152.1"/>
    </source>
</evidence>
<dbReference type="PANTHER" id="PTHR47369:SF1">
    <property type="entry name" value="BTB_POZ DOMAIN-CONTAINING PROTEIN"/>
    <property type="match status" value="1"/>
</dbReference>
<dbReference type="Pfam" id="PF00651">
    <property type="entry name" value="BTB"/>
    <property type="match status" value="1"/>
</dbReference>
<dbReference type="PANTHER" id="PTHR47369">
    <property type="entry name" value="BTB/POZ DOMAIN-CONTAINING PROTEIN"/>
    <property type="match status" value="1"/>
</dbReference>
<dbReference type="Proteomes" id="UP000605846">
    <property type="component" value="Unassembled WGS sequence"/>
</dbReference>
<organism evidence="3 4">
    <name type="scientific">Apophysomyces ossiformis</name>
    <dbReference type="NCBI Taxonomy" id="679940"/>
    <lineage>
        <taxon>Eukaryota</taxon>
        <taxon>Fungi</taxon>
        <taxon>Fungi incertae sedis</taxon>
        <taxon>Mucoromycota</taxon>
        <taxon>Mucoromycotina</taxon>
        <taxon>Mucoromycetes</taxon>
        <taxon>Mucorales</taxon>
        <taxon>Mucorineae</taxon>
        <taxon>Mucoraceae</taxon>
        <taxon>Apophysomyces</taxon>
    </lineage>
</organism>
<accession>A0A8H7BTH9</accession>
<feature type="compositionally biased region" description="Low complexity" evidence="1">
    <location>
        <begin position="353"/>
        <end position="362"/>
    </location>
</feature>
<dbReference type="EMBL" id="JABAYA010000063">
    <property type="protein sequence ID" value="KAF7727152.1"/>
    <property type="molecule type" value="Genomic_DNA"/>
</dbReference>
<proteinExistence type="predicted"/>
<dbReference type="SUPFAM" id="SSF54695">
    <property type="entry name" value="POZ domain"/>
    <property type="match status" value="1"/>
</dbReference>
<feature type="compositionally biased region" description="Basic and acidic residues" evidence="1">
    <location>
        <begin position="295"/>
        <end position="313"/>
    </location>
</feature>
<dbReference type="SMART" id="SM00225">
    <property type="entry name" value="BTB"/>
    <property type="match status" value="1"/>
</dbReference>
<feature type="region of interest" description="Disordered" evidence="1">
    <location>
        <begin position="1"/>
        <end position="64"/>
    </location>
</feature>
<feature type="domain" description="BTB" evidence="2">
    <location>
        <begin position="124"/>
        <end position="189"/>
    </location>
</feature>
<keyword evidence="4" id="KW-1185">Reference proteome</keyword>
<reference evidence="3" key="1">
    <citation type="submission" date="2020-01" db="EMBL/GenBank/DDBJ databases">
        <title>Genome Sequencing of Three Apophysomyces-Like Fungal Strains Confirms a Novel Fungal Genus in the Mucoromycota with divergent Burkholderia-like Endosymbiotic Bacteria.</title>
        <authorList>
            <person name="Stajich J.E."/>
            <person name="Macias A.M."/>
            <person name="Carter-House D."/>
            <person name="Lovett B."/>
            <person name="Kasson L.R."/>
            <person name="Berry K."/>
            <person name="Grigoriev I."/>
            <person name="Chang Y."/>
            <person name="Spatafora J."/>
            <person name="Kasson M.T."/>
        </authorList>
    </citation>
    <scope>NUCLEOTIDE SEQUENCE</scope>
    <source>
        <strain evidence="3">NRRL A-21654</strain>
    </source>
</reference>
<feature type="compositionally biased region" description="Polar residues" evidence="1">
    <location>
        <begin position="7"/>
        <end position="36"/>
    </location>
</feature>
<evidence type="ECO:0000259" key="2">
    <source>
        <dbReference type="PROSITE" id="PS50097"/>
    </source>
</evidence>
<dbReference type="InterPro" id="IPR000210">
    <property type="entry name" value="BTB/POZ_dom"/>
</dbReference>
<feature type="compositionally biased region" description="Polar residues" evidence="1">
    <location>
        <begin position="314"/>
        <end position="339"/>
    </location>
</feature>
<protein>
    <recommendedName>
        <fullName evidence="2">BTB domain-containing protein</fullName>
    </recommendedName>
</protein>
<dbReference type="PROSITE" id="PS50097">
    <property type="entry name" value="BTB"/>
    <property type="match status" value="1"/>
</dbReference>
<name>A0A8H7BTH9_9FUNG</name>
<sequence length="586" mass="66607">MPHTNDVLRTSSSRLNNTTESMHEPTTPSLFRSNEASPHRRDITSRAEGSSNSPGDRNHFCLPKTGDNIRRNDLTIDAAGNLPSLLKQIEDSTLPNHSKYDWRLHSLTLCRHILTRGLMDGIGSDVVVHVPAWGKTYHLHRLILDQNPYFRLLLHGGFRETSSDNIVLNFEKSQYITAESFHFVLARLYGTLFDPDITQENVRQILATCSFFQLQYMSDLCVEYILRTLDEYNFIDYLTFADENLVYGSERICDAIFTYLCREAYTMDRKRLAAVPVRWLKKLIESDAFWVPRDEAQEDRQEKTKNKDQKDEVSSLSECTTIVTSSDEQVEITRSVSTDTADDQQKRSSFAPSTLSMDSSSLSDEEKSRDTDASDDDAASICSFTMKELDVYQETICRSIHYIHMTFEQLESVASDRNPFTKEELIPQQILKDALWRQIEMRAKIERASERQTELGLTVPSSADTIHDQSMQNNAWIDSPMKDDNLYLIPTNDTTTYTGESALSCASSTTAIQTKCSSATKCSTDGTGSNKSTSNGHQYAIYPPFRFSVEFTDVSSLKHGVRVYSKTVFYAGYVKNKAKIQTRLIL</sequence>